<keyword evidence="5" id="KW-0813">Transport</keyword>
<feature type="transmembrane region" description="Helical" evidence="13">
    <location>
        <begin position="130"/>
        <end position="150"/>
    </location>
</feature>
<accession>A0A927BT20</accession>
<comment type="subcellular location">
    <subcellularLocation>
        <location evidence="2">Cell membrane</location>
        <topology evidence="2">Multi-pass membrane protein</topology>
    </subcellularLocation>
</comment>
<reference evidence="14" key="1">
    <citation type="submission" date="2020-09" db="EMBL/GenBank/DDBJ databases">
        <title>A novel bacterium of genus Paenibacillus, isolated from South China Sea.</title>
        <authorList>
            <person name="Huang H."/>
            <person name="Mo K."/>
            <person name="Hu Y."/>
        </authorList>
    </citation>
    <scope>NUCLEOTIDE SEQUENCE</scope>
    <source>
        <strain evidence="14">IB182496</strain>
    </source>
</reference>
<comment type="function">
    <text evidence="1">Multidrug efflux pump.</text>
</comment>
<feature type="transmembrane region" description="Helical" evidence="13">
    <location>
        <begin position="162"/>
        <end position="182"/>
    </location>
</feature>
<feature type="transmembrane region" description="Helical" evidence="13">
    <location>
        <begin position="54"/>
        <end position="75"/>
    </location>
</feature>
<dbReference type="PANTHER" id="PTHR43298">
    <property type="entry name" value="MULTIDRUG RESISTANCE PROTEIN NORM-RELATED"/>
    <property type="match status" value="1"/>
</dbReference>
<feature type="transmembrane region" description="Helical" evidence="13">
    <location>
        <begin position="421"/>
        <end position="440"/>
    </location>
</feature>
<dbReference type="NCBIfam" id="TIGR00797">
    <property type="entry name" value="matE"/>
    <property type="match status" value="1"/>
</dbReference>
<dbReference type="InterPro" id="IPR002528">
    <property type="entry name" value="MATE_fam"/>
</dbReference>
<keyword evidence="7" id="KW-1003">Cell membrane</keyword>
<evidence type="ECO:0000256" key="2">
    <source>
        <dbReference type="ARBA" id="ARBA00004651"/>
    </source>
</evidence>
<dbReference type="PIRSF" id="PIRSF006603">
    <property type="entry name" value="DinF"/>
    <property type="match status" value="1"/>
</dbReference>
<keyword evidence="6" id="KW-0050">Antiport</keyword>
<evidence type="ECO:0000313" key="15">
    <source>
        <dbReference type="Proteomes" id="UP000621560"/>
    </source>
</evidence>
<evidence type="ECO:0000256" key="13">
    <source>
        <dbReference type="SAM" id="Phobius"/>
    </source>
</evidence>
<evidence type="ECO:0000256" key="6">
    <source>
        <dbReference type="ARBA" id="ARBA00022449"/>
    </source>
</evidence>
<comment type="similarity">
    <text evidence="3">Belongs to the multi antimicrobial extrusion (MATE) (TC 2.A.66.1) family.</text>
</comment>
<keyword evidence="11 13" id="KW-0472">Membrane</keyword>
<dbReference type="RefSeq" id="WP_190916925.1">
    <property type="nucleotide sequence ID" value="NZ_JACXIZ010000015.1"/>
</dbReference>
<evidence type="ECO:0000256" key="11">
    <source>
        <dbReference type="ARBA" id="ARBA00023136"/>
    </source>
</evidence>
<name>A0A927BT20_9BACL</name>
<dbReference type="InterPro" id="IPR048279">
    <property type="entry name" value="MdtK-like"/>
</dbReference>
<dbReference type="CDD" id="cd13131">
    <property type="entry name" value="MATE_NorM_like"/>
    <property type="match status" value="1"/>
</dbReference>
<evidence type="ECO:0000256" key="5">
    <source>
        <dbReference type="ARBA" id="ARBA00022448"/>
    </source>
</evidence>
<dbReference type="EMBL" id="JACXIZ010000015">
    <property type="protein sequence ID" value="MBD2845376.1"/>
    <property type="molecule type" value="Genomic_DNA"/>
</dbReference>
<feature type="transmembrane region" description="Helical" evidence="13">
    <location>
        <begin position="354"/>
        <end position="371"/>
    </location>
</feature>
<dbReference type="AlphaFoldDB" id="A0A927BT20"/>
<evidence type="ECO:0000256" key="1">
    <source>
        <dbReference type="ARBA" id="ARBA00003408"/>
    </source>
</evidence>
<keyword evidence="8 13" id="KW-0812">Transmembrane</keyword>
<dbReference type="GO" id="GO:0006811">
    <property type="term" value="P:monoatomic ion transport"/>
    <property type="evidence" value="ECO:0007669"/>
    <property type="project" value="UniProtKB-KW"/>
</dbReference>
<keyword evidence="15" id="KW-1185">Reference proteome</keyword>
<evidence type="ECO:0000256" key="4">
    <source>
        <dbReference type="ARBA" id="ARBA00020268"/>
    </source>
</evidence>
<feature type="transmembrane region" description="Helical" evidence="13">
    <location>
        <begin position="12"/>
        <end position="34"/>
    </location>
</feature>
<feature type="transmembrane region" description="Helical" evidence="13">
    <location>
        <begin position="241"/>
        <end position="267"/>
    </location>
</feature>
<evidence type="ECO:0000256" key="10">
    <source>
        <dbReference type="ARBA" id="ARBA00023065"/>
    </source>
</evidence>
<evidence type="ECO:0000256" key="8">
    <source>
        <dbReference type="ARBA" id="ARBA00022692"/>
    </source>
</evidence>
<proteinExistence type="inferred from homology"/>
<protein>
    <recommendedName>
        <fullName evidence="4">Probable multidrug resistance protein NorM</fullName>
    </recommendedName>
    <alternativeName>
        <fullName evidence="12">Multidrug-efflux transporter</fullName>
    </alternativeName>
</protein>
<evidence type="ECO:0000313" key="14">
    <source>
        <dbReference type="EMBL" id="MBD2845376.1"/>
    </source>
</evidence>
<feature type="transmembrane region" description="Helical" evidence="13">
    <location>
        <begin position="95"/>
        <end position="118"/>
    </location>
</feature>
<keyword evidence="10" id="KW-0406">Ion transport</keyword>
<evidence type="ECO:0000256" key="3">
    <source>
        <dbReference type="ARBA" id="ARBA00010199"/>
    </source>
</evidence>
<dbReference type="Proteomes" id="UP000621560">
    <property type="component" value="Unassembled WGS sequence"/>
</dbReference>
<feature type="transmembrane region" description="Helical" evidence="13">
    <location>
        <begin position="287"/>
        <end position="307"/>
    </location>
</feature>
<dbReference type="GO" id="GO:0015297">
    <property type="term" value="F:antiporter activity"/>
    <property type="evidence" value="ECO:0007669"/>
    <property type="project" value="UniProtKB-KW"/>
</dbReference>
<feature type="transmembrane region" description="Helical" evidence="13">
    <location>
        <begin position="392"/>
        <end position="415"/>
    </location>
</feature>
<keyword evidence="9 13" id="KW-1133">Transmembrane helix</keyword>
<dbReference type="GO" id="GO:0042910">
    <property type="term" value="F:xenobiotic transmembrane transporter activity"/>
    <property type="evidence" value="ECO:0007669"/>
    <property type="project" value="InterPro"/>
</dbReference>
<gene>
    <name evidence="14" type="ORF">IDH44_09250</name>
</gene>
<comment type="caution">
    <text evidence="14">The sequence shown here is derived from an EMBL/GenBank/DDBJ whole genome shotgun (WGS) entry which is preliminary data.</text>
</comment>
<feature type="transmembrane region" description="Helical" evidence="13">
    <location>
        <begin position="319"/>
        <end position="342"/>
    </location>
</feature>
<evidence type="ECO:0000256" key="9">
    <source>
        <dbReference type="ARBA" id="ARBA00022989"/>
    </source>
</evidence>
<dbReference type="GO" id="GO:0005886">
    <property type="term" value="C:plasma membrane"/>
    <property type="evidence" value="ECO:0007669"/>
    <property type="project" value="UniProtKB-SubCell"/>
</dbReference>
<sequence>MHHETTWKGKLALLLKLAWPIAVTQVSLIGMNLVDTIMTGRVGTNDLAGVAIGSGLWTPIFTGVGGVLMAVSPIVAQQIGAGRTGLIGRTVNQAIYVAVALALLVIGCGAVALGPLLAAMGVDPAVESIAFHYLVGLAVGIVPLFAANVLRYFFDAHGHTHLTMFIMLSAIPMNVLLNYGLIFGHFGLPALGGVGAGYATGITYWLVLALSVAVTFRFKAIRGYAALAQWTVPSWKEWRALLTVGLPIGLSIFFETGIFSVVTLMMGMMFTTETVAAHQVALNFTSLIFMVPLSMAMALTIVVGYSVGAAREAAARQYALLGVLGCVAFLAVSAAGLYVLRVPIARMYSPDPDVVGLAASFLTIAIVYQLSDAAQVSLQGVLRGYKDVRVPFVIALVAYWVIGFPAGYALAAYTAWGPRGFWIGITIGLTFAAIGFLIRLRRVQRGSLSKRTPASAR</sequence>
<organism evidence="14 15">
    <name type="scientific">Paenibacillus sabuli</name>
    <dbReference type="NCBI Taxonomy" id="2772509"/>
    <lineage>
        <taxon>Bacteria</taxon>
        <taxon>Bacillati</taxon>
        <taxon>Bacillota</taxon>
        <taxon>Bacilli</taxon>
        <taxon>Bacillales</taxon>
        <taxon>Paenibacillaceae</taxon>
        <taxon>Paenibacillus</taxon>
    </lineage>
</organism>
<dbReference type="Pfam" id="PF01554">
    <property type="entry name" value="MatE"/>
    <property type="match status" value="2"/>
</dbReference>
<evidence type="ECO:0000256" key="12">
    <source>
        <dbReference type="ARBA" id="ARBA00031636"/>
    </source>
</evidence>
<feature type="transmembrane region" description="Helical" evidence="13">
    <location>
        <begin position="202"/>
        <end position="220"/>
    </location>
</feature>
<dbReference type="PANTHER" id="PTHR43298:SF2">
    <property type="entry name" value="FMN_FAD EXPORTER YEEO-RELATED"/>
    <property type="match status" value="1"/>
</dbReference>
<dbReference type="InterPro" id="IPR050222">
    <property type="entry name" value="MATE_MdtK"/>
</dbReference>
<evidence type="ECO:0000256" key="7">
    <source>
        <dbReference type="ARBA" id="ARBA00022475"/>
    </source>
</evidence>